<evidence type="ECO:0000313" key="2">
    <source>
        <dbReference type="Proteomes" id="UP000244005"/>
    </source>
</evidence>
<evidence type="ECO:0000313" key="1">
    <source>
        <dbReference type="EMBL" id="PTQ26675.1"/>
    </source>
</evidence>
<reference evidence="2" key="1">
    <citation type="journal article" date="2017" name="Cell">
        <title>Insights into land plant evolution garnered from the Marchantia polymorpha genome.</title>
        <authorList>
            <person name="Bowman J.L."/>
            <person name="Kohchi T."/>
            <person name="Yamato K.T."/>
            <person name="Jenkins J."/>
            <person name="Shu S."/>
            <person name="Ishizaki K."/>
            <person name="Yamaoka S."/>
            <person name="Nishihama R."/>
            <person name="Nakamura Y."/>
            <person name="Berger F."/>
            <person name="Adam C."/>
            <person name="Aki S.S."/>
            <person name="Althoff F."/>
            <person name="Araki T."/>
            <person name="Arteaga-Vazquez M.A."/>
            <person name="Balasubrmanian S."/>
            <person name="Barry K."/>
            <person name="Bauer D."/>
            <person name="Boehm C.R."/>
            <person name="Briginshaw L."/>
            <person name="Caballero-Perez J."/>
            <person name="Catarino B."/>
            <person name="Chen F."/>
            <person name="Chiyoda S."/>
            <person name="Chovatia M."/>
            <person name="Davies K.M."/>
            <person name="Delmans M."/>
            <person name="Demura T."/>
            <person name="Dierschke T."/>
            <person name="Dolan L."/>
            <person name="Dorantes-Acosta A.E."/>
            <person name="Eklund D.M."/>
            <person name="Florent S.N."/>
            <person name="Flores-Sandoval E."/>
            <person name="Fujiyama A."/>
            <person name="Fukuzawa H."/>
            <person name="Galik B."/>
            <person name="Grimanelli D."/>
            <person name="Grimwood J."/>
            <person name="Grossniklaus U."/>
            <person name="Hamada T."/>
            <person name="Haseloff J."/>
            <person name="Hetherington A.J."/>
            <person name="Higo A."/>
            <person name="Hirakawa Y."/>
            <person name="Hundley H.N."/>
            <person name="Ikeda Y."/>
            <person name="Inoue K."/>
            <person name="Inoue S.I."/>
            <person name="Ishida S."/>
            <person name="Jia Q."/>
            <person name="Kakita M."/>
            <person name="Kanazawa T."/>
            <person name="Kawai Y."/>
            <person name="Kawashima T."/>
            <person name="Kennedy M."/>
            <person name="Kinose K."/>
            <person name="Kinoshita T."/>
            <person name="Kohara Y."/>
            <person name="Koide E."/>
            <person name="Komatsu K."/>
            <person name="Kopischke S."/>
            <person name="Kubo M."/>
            <person name="Kyozuka J."/>
            <person name="Lagercrantz U."/>
            <person name="Lin S.S."/>
            <person name="Lindquist E."/>
            <person name="Lipzen A.M."/>
            <person name="Lu C.W."/>
            <person name="De Luna E."/>
            <person name="Martienssen R.A."/>
            <person name="Minamino N."/>
            <person name="Mizutani M."/>
            <person name="Mizutani M."/>
            <person name="Mochizuki N."/>
            <person name="Monte I."/>
            <person name="Mosher R."/>
            <person name="Nagasaki H."/>
            <person name="Nakagami H."/>
            <person name="Naramoto S."/>
            <person name="Nishitani K."/>
            <person name="Ohtani M."/>
            <person name="Okamoto T."/>
            <person name="Okumura M."/>
            <person name="Phillips J."/>
            <person name="Pollak B."/>
            <person name="Reinders A."/>
            <person name="Rovekamp M."/>
            <person name="Sano R."/>
            <person name="Sawa S."/>
            <person name="Schmid M.W."/>
            <person name="Shirakawa M."/>
            <person name="Solano R."/>
            <person name="Spunde A."/>
            <person name="Suetsugu N."/>
            <person name="Sugano S."/>
            <person name="Sugiyama A."/>
            <person name="Sun R."/>
            <person name="Suzuki Y."/>
            <person name="Takenaka M."/>
            <person name="Takezawa D."/>
            <person name="Tomogane H."/>
            <person name="Tsuzuki M."/>
            <person name="Ueda T."/>
            <person name="Umeda M."/>
            <person name="Ward J.M."/>
            <person name="Watanabe Y."/>
            <person name="Yazaki K."/>
            <person name="Yokoyama R."/>
            <person name="Yoshitake Y."/>
            <person name="Yotsui I."/>
            <person name="Zachgo S."/>
            <person name="Schmutz J."/>
        </authorList>
    </citation>
    <scope>NUCLEOTIDE SEQUENCE [LARGE SCALE GENOMIC DNA]</scope>
    <source>
        <strain evidence="2">Tak-1</strain>
    </source>
</reference>
<dbReference type="AlphaFoldDB" id="A0A2R6VYJ3"/>
<accession>A0A2R6VYJ3</accession>
<gene>
    <name evidence="1" type="ORF">MARPO_0632s0002</name>
</gene>
<name>A0A2R6VYJ3_MARPO</name>
<proteinExistence type="predicted"/>
<protein>
    <submittedName>
        <fullName evidence="1">Uncharacterized protein</fullName>
    </submittedName>
</protein>
<dbReference type="Proteomes" id="UP000244005">
    <property type="component" value="Unassembled WGS sequence"/>
</dbReference>
<sequence>MDPSTRRHMQIEIAANAPAKVETASRTYFPDLSPNGNAFGLQLDADLVAKLVFQRYLVLLGRLELMFM</sequence>
<dbReference type="EMBL" id="KZ773219">
    <property type="protein sequence ID" value="PTQ26675.1"/>
    <property type="molecule type" value="Genomic_DNA"/>
</dbReference>
<organism evidence="1 2">
    <name type="scientific">Marchantia polymorpha</name>
    <name type="common">Common liverwort</name>
    <name type="synonym">Marchantia aquatica</name>
    <dbReference type="NCBI Taxonomy" id="3197"/>
    <lineage>
        <taxon>Eukaryota</taxon>
        <taxon>Viridiplantae</taxon>
        <taxon>Streptophyta</taxon>
        <taxon>Embryophyta</taxon>
        <taxon>Marchantiophyta</taxon>
        <taxon>Marchantiopsida</taxon>
        <taxon>Marchantiidae</taxon>
        <taxon>Marchantiales</taxon>
        <taxon>Marchantiaceae</taxon>
        <taxon>Marchantia</taxon>
    </lineage>
</organism>
<keyword evidence="2" id="KW-1185">Reference proteome</keyword>